<keyword evidence="4" id="KW-1185">Reference proteome</keyword>
<dbReference type="PANTHER" id="PTHR43211:SF1">
    <property type="entry name" value="BLL6422 PROTEIN"/>
    <property type="match status" value="1"/>
</dbReference>
<dbReference type="InterPro" id="IPR011234">
    <property type="entry name" value="Fumarylacetoacetase-like_C"/>
</dbReference>
<evidence type="ECO:0000256" key="1">
    <source>
        <dbReference type="SAM" id="MobiDB-lite"/>
    </source>
</evidence>
<dbReference type="RefSeq" id="WP_345605381.1">
    <property type="nucleotide sequence ID" value="NZ_BAABJO010000009.1"/>
</dbReference>
<name>A0ABP9NHX6_9PSEU</name>
<dbReference type="PANTHER" id="PTHR43211">
    <property type="entry name" value="FUMARYLACETOACETATE HYDROLASE"/>
    <property type="match status" value="1"/>
</dbReference>
<sequence>MRWVTYRAADGTERPGLLQDGRVHGLDGTLLGLIESGLAAAAERAAADPVEVVGLADVRLCAPIPRPPSVRDFLSFEEHLRNAVRALGRSAPPPVWFEQPVFYFSNPAAILGPDEEVPISPGCEAFDYEVEVAAVVGRAGSDLTPAEAEEHIAGYTIFCDWSARDVQQRESTVGLGPAKGKDGATSIGPVLVTPDELEPHRDGKGYRLAMRGSVNGRDLGGGSWADIHWSFGQMLAYASRGTRLQPGDVIGSGTVGTGCLLELSGLHGSERYPWLQPGDVVTIEVEQLGALSGRIVPGPRALPLS</sequence>
<feature type="domain" description="Fumarylacetoacetase-like C-terminal" evidence="2">
    <location>
        <begin position="70"/>
        <end position="296"/>
    </location>
</feature>
<dbReference type="Pfam" id="PF01557">
    <property type="entry name" value="FAA_hydrolase"/>
    <property type="match status" value="1"/>
</dbReference>
<reference evidence="4" key="1">
    <citation type="journal article" date="2019" name="Int. J. Syst. Evol. Microbiol.">
        <title>The Global Catalogue of Microorganisms (GCM) 10K type strain sequencing project: providing services to taxonomists for standard genome sequencing and annotation.</title>
        <authorList>
            <consortium name="The Broad Institute Genomics Platform"/>
            <consortium name="The Broad Institute Genome Sequencing Center for Infectious Disease"/>
            <person name="Wu L."/>
            <person name="Ma J."/>
        </authorList>
    </citation>
    <scope>NUCLEOTIDE SEQUENCE [LARGE SCALE GENOMIC DNA]</scope>
    <source>
        <strain evidence="4">JCM 18302</strain>
    </source>
</reference>
<dbReference type="EMBL" id="BAABJO010000009">
    <property type="protein sequence ID" value="GAA5120320.1"/>
    <property type="molecule type" value="Genomic_DNA"/>
</dbReference>
<dbReference type="InterPro" id="IPR036663">
    <property type="entry name" value="Fumarylacetoacetase_C_sf"/>
</dbReference>
<evidence type="ECO:0000259" key="2">
    <source>
        <dbReference type="Pfam" id="PF01557"/>
    </source>
</evidence>
<dbReference type="Gene3D" id="3.90.850.10">
    <property type="entry name" value="Fumarylacetoacetase-like, C-terminal domain"/>
    <property type="match status" value="1"/>
</dbReference>
<proteinExistence type="predicted"/>
<dbReference type="Proteomes" id="UP001500804">
    <property type="component" value="Unassembled WGS sequence"/>
</dbReference>
<comment type="caution">
    <text evidence="3">The sequence shown here is derived from an EMBL/GenBank/DDBJ whole genome shotgun (WGS) entry which is preliminary data.</text>
</comment>
<organism evidence="3 4">
    <name type="scientific">Pseudonocardia adelaidensis</name>
    <dbReference type="NCBI Taxonomy" id="648754"/>
    <lineage>
        <taxon>Bacteria</taxon>
        <taxon>Bacillati</taxon>
        <taxon>Actinomycetota</taxon>
        <taxon>Actinomycetes</taxon>
        <taxon>Pseudonocardiales</taxon>
        <taxon>Pseudonocardiaceae</taxon>
        <taxon>Pseudonocardia</taxon>
    </lineage>
</organism>
<protein>
    <recommendedName>
        <fullName evidence="2">Fumarylacetoacetase-like C-terminal domain-containing protein</fullName>
    </recommendedName>
</protein>
<gene>
    <name evidence="3" type="ORF">GCM10023320_27370</name>
</gene>
<evidence type="ECO:0000313" key="4">
    <source>
        <dbReference type="Proteomes" id="UP001500804"/>
    </source>
</evidence>
<evidence type="ECO:0000313" key="3">
    <source>
        <dbReference type="EMBL" id="GAA5120320.1"/>
    </source>
</evidence>
<dbReference type="SUPFAM" id="SSF56529">
    <property type="entry name" value="FAH"/>
    <property type="match status" value="1"/>
</dbReference>
<accession>A0ABP9NHX6</accession>
<feature type="region of interest" description="Disordered" evidence="1">
    <location>
        <begin position="173"/>
        <end position="196"/>
    </location>
</feature>